<sequence>MQKYNDLLRRYPNDPALEYSIAVLTGKKLAGEKIKRAAERHINDLRRIDNDNDFIYVYDADEARKINEFATLLKDVTSGEPFNPSPYQRFILAMIQGWRNPETQGMRFKNIFISMARTNGKTQLLSAYTLYNFLFGYPKVNRQLAVSSIDISHTKPLYKYMTYNLEQLKKGPFKKLAQKWGVEYNQNEMRIDSQSTSMKRLSAQASASDGDHYTTGIVDEYHLFGQGQREFINSMTSGMVNNPLAQMFFISTAGLDPNAPMYEDYRRYAKYLESGNWNDIDKDLVLIWEQDDEDEAYYPEKWVKSNPLMELPFMAKNLREGMITERDAKASQGKLPDFIVKNMNMWQNAKDNAYLPLDLIKGAIIDDFSMFGRDVFIGFDFSQTNDDTAIAFVFPYTGTDGQTYYHLYQHSWVPIAKAGSIEAKEQRDNINYRDVETKGFATVTRDRFGLIDEDEVFNWMLNFIESNELDVQGILYDQWGTGRFIRRLDEIKSEYLIIPVRQGIKSLNEPTKFLQEQFIKQRITMLDDQALQQALVNAVIVSDNNGIKVDKNVNSQKIDIVDAIVNALYEGQFYATEFSNVEEKPSKLPFGNKTDEEISDYFINNFSF</sequence>
<dbReference type="Proteomes" id="UP000193588">
    <property type="component" value="Unassembled WGS sequence"/>
</dbReference>
<organism evidence="3 4">
    <name type="scientific">Weissella cibaria</name>
    <dbReference type="NCBI Taxonomy" id="137591"/>
    <lineage>
        <taxon>Bacteria</taxon>
        <taxon>Bacillati</taxon>
        <taxon>Bacillota</taxon>
        <taxon>Bacilli</taxon>
        <taxon>Lactobacillales</taxon>
        <taxon>Lactobacillaceae</taxon>
        <taxon>Weissella</taxon>
    </lineage>
</organism>
<gene>
    <name evidence="3" type="ORF">B9D04_00185</name>
</gene>
<dbReference type="AlphaFoldDB" id="A0A1X4JP51"/>
<dbReference type="InterPro" id="IPR046461">
    <property type="entry name" value="TerL_ATPase"/>
</dbReference>
<comment type="caution">
    <text evidence="3">The sequence shown here is derived from an EMBL/GenBank/DDBJ whole genome shotgun (WGS) entry which is preliminary data.</text>
</comment>
<accession>A0A1X4JP51</accession>
<dbReference type="GO" id="GO:0004519">
    <property type="term" value="F:endonuclease activity"/>
    <property type="evidence" value="ECO:0007669"/>
    <property type="project" value="InterPro"/>
</dbReference>
<dbReference type="RefSeq" id="WP_085636852.1">
    <property type="nucleotide sequence ID" value="NZ_JARXOD010000014.1"/>
</dbReference>
<dbReference type="Pfam" id="PF03354">
    <property type="entry name" value="TerL_ATPase"/>
    <property type="match status" value="1"/>
</dbReference>
<dbReference type="PANTHER" id="PTHR41287">
    <property type="match status" value="1"/>
</dbReference>
<evidence type="ECO:0000259" key="2">
    <source>
        <dbReference type="Pfam" id="PF20441"/>
    </source>
</evidence>
<dbReference type="InterPro" id="IPR027417">
    <property type="entry name" value="P-loop_NTPase"/>
</dbReference>
<reference evidence="3 4" key="1">
    <citation type="submission" date="2017-04" db="EMBL/GenBank/DDBJ databases">
        <title>The genome sequence of Weissella cibaria isolated from wild Drosophila.</title>
        <authorList>
            <person name="Ricks N.J."/>
            <person name="Carroll C."/>
            <person name="Walters A."/>
            <person name="Newell P.D."/>
            <person name="Chaston J.M."/>
        </authorList>
    </citation>
    <scope>NUCLEOTIDE SEQUENCE [LARGE SCALE GENOMIC DNA]</scope>
    <source>
        <strain evidence="3 4">DmW_103</strain>
    </source>
</reference>
<dbReference type="Pfam" id="PF20441">
    <property type="entry name" value="TerL_nuclease"/>
    <property type="match status" value="1"/>
</dbReference>
<evidence type="ECO:0000259" key="1">
    <source>
        <dbReference type="Pfam" id="PF03354"/>
    </source>
</evidence>
<feature type="domain" description="Terminase large subunit-like ATPase" evidence="1">
    <location>
        <begin position="86"/>
        <end position="266"/>
    </location>
</feature>
<dbReference type="Gene3D" id="3.30.420.240">
    <property type="match status" value="1"/>
</dbReference>
<proteinExistence type="predicted"/>
<dbReference type="PANTHER" id="PTHR41287:SF1">
    <property type="entry name" value="PROTEIN YMFN"/>
    <property type="match status" value="1"/>
</dbReference>
<feature type="domain" description="Terminase large subunit-like endonuclease" evidence="2">
    <location>
        <begin position="285"/>
        <end position="570"/>
    </location>
</feature>
<dbReference type="EMBL" id="NDXJ01000001">
    <property type="protein sequence ID" value="OSP90560.1"/>
    <property type="molecule type" value="Genomic_DNA"/>
</dbReference>
<dbReference type="InterPro" id="IPR046462">
    <property type="entry name" value="TerL_nuclease"/>
</dbReference>
<dbReference type="InterPro" id="IPR005021">
    <property type="entry name" value="Terminase_largesu-like"/>
</dbReference>
<name>A0A1X4JP51_9LACO</name>
<dbReference type="Gene3D" id="3.40.50.300">
    <property type="entry name" value="P-loop containing nucleotide triphosphate hydrolases"/>
    <property type="match status" value="1"/>
</dbReference>
<protein>
    <submittedName>
        <fullName evidence="3">Terminase</fullName>
    </submittedName>
</protein>
<evidence type="ECO:0000313" key="3">
    <source>
        <dbReference type="EMBL" id="OSP90560.1"/>
    </source>
</evidence>
<evidence type="ECO:0000313" key="4">
    <source>
        <dbReference type="Proteomes" id="UP000193588"/>
    </source>
</evidence>